<comment type="subunit">
    <text evidence="9">The complex comprises the extracytoplasmic solute receptor protein and the two transmembrane proteins.</text>
</comment>
<dbReference type="InterPro" id="IPR007387">
    <property type="entry name" value="TRAP_DctQ"/>
</dbReference>
<evidence type="ECO:0000256" key="5">
    <source>
        <dbReference type="ARBA" id="ARBA00022692"/>
    </source>
</evidence>
<evidence type="ECO:0000256" key="2">
    <source>
        <dbReference type="ARBA" id="ARBA00022448"/>
    </source>
</evidence>
<evidence type="ECO:0000256" key="1">
    <source>
        <dbReference type="ARBA" id="ARBA00004429"/>
    </source>
</evidence>
<gene>
    <name evidence="11" type="ORF">HUK65_01760</name>
</gene>
<evidence type="ECO:0000313" key="11">
    <source>
        <dbReference type="EMBL" id="NYS23702.1"/>
    </source>
</evidence>
<reference evidence="11 12" key="1">
    <citation type="journal article" date="2000" name="Arch. Microbiol.">
        <title>Rhodobaca bogoriensis gen. nov. and sp. nov., an alkaliphilic purple nonsulfur bacterium from African Rift Valley soda lakes.</title>
        <authorList>
            <person name="Milford A.D."/>
            <person name="Achenbach L.A."/>
            <person name="Jung D.O."/>
            <person name="Madigan M.T."/>
        </authorList>
    </citation>
    <scope>NUCLEOTIDE SEQUENCE [LARGE SCALE GENOMIC DNA]</scope>
    <source>
        <strain evidence="11 12">2376</strain>
    </source>
</reference>
<evidence type="ECO:0000256" key="9">
    <source>
        <dbReference type="RuleBase" id="RU369079"/>
    </source>
</evidence>
<feature type="transmembrane region" description="Helical" evidence="9">
    <location>
        <begin position="7"/>
        <end position="30"/>
    </location>
</feature>
<dbReference type="EMBL" id="JACBXS010000002">
    <property type="protein sequence ID" value="NYS23702.1"/>
    <property type="molecule type" value="Genomic_DNA"/>
</dbReference>
<feature type="domain" description="Tripartite ATP-independent periplasmic transporters DctQ component" evidence="10">
    <location>
        <begin position="50"/>
        <end position="166"/>
    </location>
</feature>
<dbReference type="PANTHER" id="PTHR35011:SF10">
    <property type="entry name" value="TRAP TRANSPORTER SMALL PERMEASE PROTEIN"/>
    <property type="match status" value="1"/>
</dbReference>
<comment type="function">
    <text evidence="9">Part of the tripartite ATP-independent periplasmic (TRAP) transport system.</text>
</comment>
<evidence type="ECO:0000256" key="4">
    <source>
        <dbReference type="ARBA" id="ARBA00022519"/>
    </source>
</evidence>
<evidence type="ECO:0000259" key="10">
    <source>
        <dbReference type="Pfam" id="PF04290"/>
    </source>
</evidence>
<dbReference type="GO" id="GO:0015740">
    <property type="term" value="P:C4-dicarboxylate transport"/>
    <property type="evidence" value="ECO:0007669"/>
    <property type="project" value="TreeGrafter"/>
</dbReference>
<comment type="similarity">
    <text evidence="8 9">Belongs to the TRAP transporter small permease family.</text>
</comment>
<dbReference type="Proteomes" id="UP000529417">
    <property type="component" value="Unassembled WGS sequence"/>
</dbReference>
<organism evidence="11 12">
    <name type="scientific">Rhabdonatronobacter sediminivivens</name>
    <dbReference type="NCBI Taxonomy" id="2743469"/>
    <lineage>
        <taxon>Bacteria</taxon>
        <taxon>Pseudomonadati</taxon>
        <taxon>Pseudomonadota</taxon>
        <taxon>Alphaproteobacteria</taxon>
        <taxon>Rhodobacterales</taxon>
        <taxon>Paracoccaceae</taxon>
        <taxon>Rhabdonatronobacter</taxon>
    </lineage>
</organism>
<dbReference type="Pfam" id="PF04290">
    <property type="entry name" value="DctQ"/>
    <property type="match status" value="1"/>
</dbReference>
<keyword evidence="3" id="KW-1003">Cell membrane</keyword>
<feature type="transmembrane region" description="Helical" evidence="9">
    <location>
        <begin position="137"/>
        <end position="158"/>
    </location>
</feature>
<evidence type="ECO:0000256" key="3">
    <source>
        <dbReference type="ARBA" id="ARBA00022475"/>
    </source>
</evidence>
<name>A0A7Z0HX71_9RHOB</name>
<dbReference type="InterPro" id="IPR055348">
    <property type="entry name" value="DctQ"/>
</dbReference>
<keyword evidence="6 9" id="KW-1133">Transmembrane helix</keyword>
<evidence type="ECO:0000313" key="12">
    <source>
        <dbReference type="Proteomes" id="UP000529417"/>
    </source>
</evidence>
<keyword evidence="5 9" id="KW-0812">Transmembrane</keyword>
<feature type="transmembrane region" description="Helical" evidence="9">
    <location>
        <begin position="96"/>
        <end position="117"/>
    </location>
</feature>
<comment type="subcellular location">
    <subcellularLocation>
        <location evidence="1 9">Cell inner membrane</location>
        <topology evidence="1 9">Multi-pass membrane protein</topology>
    </subcellularLocation>
</comment>
<dbReference type="GO" id="GO:0005886">
    <property type="term" value="C:plasma membrane"/>
    <property type="evidence" value="ECO:0007669"/>
    <property type="project" value="UniProtKB-SubCell"/>
</dbReference>
<proteinExistence type="inferred from homology"/>
<evidence type="ECO:0000256" key="8">
    <source>
        <dbReference type="ARBA" id="ARBA00038436"/>
    </source>
</evidence>
<keyword evidence="4 9" id="KW-0997">Cell inner membrane</keyword>
<dbReference type="PROSITE" id="PS51257">
    <property type="entry name" value="PROKAR_LIPOPROTEIN"/>
    <property type="match status" value="1"/>
</dbReference>
<keyword evidence="2 9" id="KW-0813">Transport</keyword>
<comment type="caution">
    <text evidence="11">The sequence shown here is derived from an EMBL/GenBank/DDBJ whole genome shotgun (WGS) entry which is preliminary data.</text>
</comment>
<feature type="transmembrane region" description="Helical" evidence="9">
    <location>
        <begin position="50"/>
        <end position="75"/>
    </location>
</feature>
<keyword evidence="7 9" id="KW-0472">Membrane</keyword>
<dbReference type="AlphaFoldDB" id="A0A7Z0HX71"/>
<evidence type="ECO:0000256" key="6">
    <source>
        <dbReference type="ARBA" id="ARBA00022989"/>
    </source>
</evidence>
<dbReference type="RefSeq" id="WP_179904399.1">
    <property type="nucleotide sequence ID" value="NZ_JACBXS010000002.1"/>
</dbReference>
<protein>
    <recommendedName>
        <fullName evidence="9">TRAP transporter small permease protein</fullName>
    </recommendedName>
</protein>
<sequence>MRRVLDTIYGAALVGACLAMIAIATLVLIQVTGRMLDRGLILLGFSRLGIAVPSLAEIGGFLFVASSSLALPYTLRAAGHVRVTLLLRLVGPAVNRALTVLVLAAGLGLAVFATWHIGLRMLDTYTMGRVSYGLLRIPLWIPQAVMTTGFVIFCLALLDELITALRGDPAFRAEEKRRESEGAK</sequence>
<dbReference type="GO" id="GO:0022857">
    <property type="term" value="F:transmembrane transporter activity"/>
    <property type="evidence" value="ECO:0007669"/>
    <property type="project" value="UniProtKB-UniRule"/>
</dbReference>
<dbReference type="PANTHER" id="PTHR35011">
    <property type="entry name" value="2,3-DIKETO-L-GULONATE TRAP TRANSPORTER SMALL PERMEASE PROTEIN YIAM"/>
    <property type="match status" value="1"/>
</dbReference>
<evidence type="ECO:0000256" key="7">
    <source>
        <dbReference type="ARBA" id="ARBA00023136"/>
    </source>
</evidence>
<accession>A0A7Z0HX71</accession>
<keyword evidence="12" id="KW-1185">Reference proteome</keyword>